<sequence>MDDVRSSNTSLISSATITMKNCSNINQSAKHNEEYCQGDAWKTSLTEIVGEENGKSIDLNFELTPIDLPPKDPLSTNQCPEISSASLSEASHMLLNQQDSSGEEIEFSYSRAEGSSLVVMACTRCLMYVMACEINPKCANCKTSDHLLDLFRDLPQSP</sequence>
<dbReference type="InterPro" id="IPR055281">
    <property type="entry name" value="GIR1-2/SIED1"/>
</dbReference>
<reference evidence="2 3" key="1">
    <citation type="journal article" date="2019" name="Genome Biol. Evol.">
        <title>Insights into the evolution of the New World diploid cottons (Gossypium, subgenus Houzingenia) based on genome sequencing.</title>
        <authorList>
            <person name="Grover C.E."/>
            <person name="Arick M.A. 2nd"/>
            <person name="Thrash A."/>
            <person name="Conover J.L."/>
            <person name="Sanders W.S."/>
            <person name="Peterson D.G."/>
            <person name="Frelichowski J.E."/>
            <person name="Scheffler J.A."/>
            <person name="Scheffler B.E."/>
            <person name="Wendel J.F."/>
        </authorList>
    </citation>
    <scope>NUCLEOTIDE SEQUENCE [LARGE SCALE GENOMIC DNA]</scope>
    <source>
        <strain evidence="2">8</strain>
        <tissue evidence="2">Leaf</tissue>
    </source>
</reference>
<evidence type="ECO:0000313" key="2">
    <source>
        <dbReference type="EMBL" id="MBA0782376.1"/>
    </source>
</evidence>
<keyword evidence="3" id="KW-1185">Reference proteome</keyword>
<evidence type="ECO:0000259" key="1">
    <source>
        <dbReference type="Pfam" id="PF24747"/>
    </source>
</evidence>
<dbReference type="Proteomes" id="UP000593568">
    <property type="component" value="Unassembled WGS sequence"/>
</dbReference>
<proteinExistence type="predicted"/>
<feature type="domain" description="GIR1-like zinc ribbon" evidence="1">
    <location>
        <begin position="116"/>
        <end position="150"/>
    </location>
</feature>
<evidence type="ECO:0000313" key="3">
    <source>
        <dbReference type="Proteomes" id="UP000593568"/>
    </source>
</evidence>
<dbReference type="InterPro" id="IPR056440">
    <property type="entry name" value="Zn-ribbon_GIR1"/>
</dbReference>
<dbReference type="AlphaFoldDB" id="A0A7J9FAP9"/>
<accession>A0A7J9FAP9</accession>
<name>A0A7J9FAP9_9ROSI</name>
<gene>
    <name evidence="2" type="ORF">Gotri_000266</name>
</gene>
<dbReference type="Pfam" id="PF24747">
    <property type="entry name" value="Zn-ribbon_GIR1"/>
    <property type="match status" value="1"/>
</dbReference>
<organism evidence="2 3">
    <name type="scientific">Gossypium trilobum</name>
    <dbReference type="NCBI Taxonomy" id="34281"/>
    <lineage>
        <taxon>Eukaryota</taxon>
        <taxon>Viridiplantae</taxon>
        <taxon>Streptophyta</taxon>
        <taxon>Embryophyta</taxon>
        <taxon>Tracheophyta</taxon>
        <taxon>Spermatophyta</taxon>
        <taxon>Magnoliopsida</taxon>
        <taxon>eudicotyledons</taxon>
        <taxon>Gunneridae</taxon>
        <taxon>Pentapetalae</taxon>
        <taxon>rosids</taxon>
        <taxon>malvids</taxon>
        <taxon>Malvales</taxon>
        <taxon>Malvaceae</taxon>
        <taxon>Malvoideae</taxon>
        <taxon>Gossypium</taxon>
    </lineage>
</organism>
<dbReference type="EMBL" id="JABEZW010000013">
    <property type="protein sequence ID" value="MBA0782376.1"/>
    <property type="molecule type" value="Genomic_DNA"/>
</dbReference>
<comment type="caution">
    <text evidence="2">The sequence shown here is derived from an EMBL/GenBank/DDBJ whole genome shotgun (WGS) entry which is preliminary data.</text>
</comment>
<dbReference type="PANTHER" id="PTHR33177:SF77">
    <property type="entry name" value="LITAF DOMAIN-CONTAINING PROTEIN"/>
    <property type="match status" value="1"/>
</dbReference>
<protein>
    <recommendedName>
        <fullName evidence="1">GIR1-like zinc ribbon domain-containing protein</fullName>
    </recommendedName>
</protein>
<dbReference type="PANTHER" id="PTHR33177">
    <property type="entry name" value="PUTATIVE-RELATED"/>
    <property type="match status" value="1"/>
</dbReference>